<dbReference type="EMBL" id="BSOA01000029">
    <property type="protein sequence ID" value="GLQ89128.1"/>
    <property type="molecule type" value="Genomic_DNA"/>
</dbReference>
<evidence type="ECO:0000313" key="2">
    <source>
        <dbReference type="Proteomes" id="UP001156627"/>
    </source>
</evidence>
<reference evidence="2" key="1">
    <citation type="journal article" date="2019" name="Int. J. Syst. Evol. Microbiol.">
        <title>The Global Catalogue of Microorganisms (GCM) 10K type strain sequencing project: providing services to taxonomists for standard genome sequencing and annotation.</title>
        <authorList>
            <consortium name="The Broad Institute Genomics Platform"/>
            <consortium name="The Broad Institute Genome Sequencing Center for Infectious Disease"/>
            <person name="Wu L."/>
            <person name="Ma J."/>
        </authorList>
    </citation>
    <scope>NUCLEOTIDE SEQUENCE [LARGE SCALE GENOMIC DNA]</scope>
    <source>
        <strain evidence="2">NBRC 111981</strain>
    </source>
</reference>
<keyword evidence="2" id="KW-1185">Reference proteome</keyword>
<protein>
    <submittedName>
        <fullName evidence="1">Uncharacterized protein</fullName>
    </submittedName>
</protein>
<proteinExistence type="predicted"/>
<evidence type="ECO:0000313" key="1">
    <source>
        <dbReference type="EMBL" id="GLQ89128.1"/>
    </source>
</evidence>
<sequence length="75" mass="8470">MTRADRAWSDYRALKQRRNTMDVNDSVISPIGLNHARELSMKDLNQVGGGTQTFHAKGTYTAGKPDADVEYDIQW</sequence>
<organism evidence="1 2">
    <name type="scientific">Dyella flagellata</name>
    <dbReference type="NCBI Taxonomy" id="1867833"/>
    <lineage>
        <taxon>Bacteria</taxon>
        <taxon>Pseudomonadati</taxon>
        <taxon>Pseudomonadota</taxon>
        <taxon>Gammaproteobacteria</taxon>
        <taxon>Lysobacterales</taxon>
        <taxon>Rhodanobacteraceae</taxon>
        <taxon>Dyella</taxon>
    </lineage>
</organism>
<dbReference type="Proteomes" id="UP001156627">
    <property type="component" value="Unassembled WGS sequence"/>
</dbReference>
<gene>
    <name evidence="1" type="ORF">GCM10007898_27000</name>
</gene>
<name>A0ABQ5XEV8_9GAMM</name>
<accession>A0ABQ5XEV8</accession>
<comment type="caution">
    <text evidence="1">The sequence shown here is derived from an EMBL/GenBank/DDBJ whole genome shotgun (WGS) entry which is preliminary data.</text>
</comment>